<comment type="catalytic activity">
    <reaction evidence="1">
        <text>Random endo-hydrolysis of N-acetyl-beta-D-glucosaminide (1-&gt;4)-beta-linkages in chitin and chitodextrins.</text>
        <dbReference type="EC" id="3.2.1.14"/>
    </reaction>
</comment>
<feature type="domain" description="GH18" evidence="4">
    <location>
        <begin position="231"/>
        <end position="740"/>
    </location>
</feature>
<dbReference type="SUPFAM" id="SSF51445">
    <property type="entry name" value="(Trans)glycosidases"/>
    <property type="match status" value="2"/>
</dbReference>
<feature type="compositionally biased region" description="Low complexity" evidence="3">
    <location>
        <begin position="1510"/>
        <end position="1521"/>
    </location>
</feature>
<proteinExistence type="predicted"/>
<evidence type="ECO:0000256" key="1">
    <source>
        <dbReference type="ARBA" id="ARBA00000822"/>
    </source>
</evidence>
<dbReference type="SUPFAM" id="SSF50969">
    <property type="entry name" value="YVTN repeat-like/Quinoprotein amine dehydrogenase"/>
    <property type="match status" value="1"/>
</dbReference>
<evidence type="ECO:0000256" key="2">
    <source>
        <dbReference type="ARBA" id="ARBA00012729"/>
    </source>
</evidence>
<keyword evidence="6" id="KW-1185">Reference proteome</keyword>
<dbReference type="InterPro" id="IPR015943">
    <property type="entry name" value="WD40/YVTN_repeat-like_dom_sf"/>
</dbReference>
<dbReference type="SUPFAM" id="SSF48403">
    <property type="entry name" value="Ankyrin repeat"/>
    <property type="match status" value="1"/>
</dbReference>
<dbReference type="SMART" id="SM00636">
    <property type="entry name" value="Glyco_18"/>
    <property type="match status" value="1"/>
</dbReference>
<dbReference type="InterPro" id="IPR036770">
    <property type="entry name" value="Ankyrin_rpt-contain_sf"/>
</dbReference>
<dbReference type="GO" id="GO:0016787">
    <property type="term" value="F:hydrolase activity"/>
    <property type="evidence" value="ECO:0007669"/>
    <property type="project" value="UniProtKB-KW"/>
</dbReference>
<dbReference type="Gene3D" id="2.130.10.10">
    <property type="entry name" value="YVTN repeat-like/Quinoprotein amine dehydrogenase"/>
    <property type="match status" value="1"/>
</dbReference>
<evidence type="ECO:0000256" key="3">
    <source>
        <dbReference type="SAM" id="MobiDB-lite"/>
    </source>
</evidence>
<dbReference type="InterPro" id="IPR017853">
    <property type="entry name" value="GH"/>
</dbReference>
<keyword evidence="5" id="KW-0378">Hydrolase</keyword>
<evidence type="ECO:0000313" key="5">
    <source>
        <dbReference type="EMBL" id="MEE1936639.1"/>
    </source>
</evidence>
<dbReference type="PANTHER" id="PTHR11177:SF317">
    <property type="entry name" value="CHITINASE 12-RELATED"/>
    <property type="match status" value="1"/>
</dbReference>
<dbReference type="Gene3D" id="3.20.20.80">
    <property type="entry name" value="Glycosidases"/>
    <property type="match status" value="2"/>
</dbReference>
<dbReference type="InterPro" id="IPR001223">
    <property type="entry name" value="Glyco_hydro18_cat"/>
</dbReference>
<dbReference type="Gene3D" id="1.25.40.20">
    <property type="entry name" value="Ankyrin repeat-containing domain"/>
    <property type="match status" value="1"/>
</dbReference>
<dbReference type="RefSeq" id="WP_330077309.1">
    <property type="nucleotide sequence ID" value="NZ_JAZDQJ010000041.1"/>
</dbReference>
<protein>
    <recommendedName>
        <fullName evidence="2">chitinase</fullName>
        <ecNumber evidence="2">3.2.1.14</ecNumber>
    </recommendedName>
</protein>
<dbReference type="Proteomes" id="UP001335100">
    <property type="component" value="Unassembled WGS sequence"/>
</dbReference>
<organism evidence="5 6">
    <name type="scientific">Pseudomonas ulcerans</name>
    <dbReference type="NCBI Taxonomy" id="3115852"/>
    <lineage>
        <taxon>Bacteria</taxon>
        <taxon>Pseudomonadati</taxon>
        <taxon>Pseudomonadota</taxon>
        <taxon>Gammaproteobacteria</taxon>
        <taxon>Pseudomonadales</taxon>
        <taxon>Pseudomonadaceae</taxon>
        <taxon>Pseudomonas</taxon>
    </lineage>
</organism>
<dbReference type="EC" id="3.2.1.14" evidence="2"/>
<evidence type="ECO:0000313" key="6">
    <source>
        <dbReference type="Proteomes" id="UP001335100"/>
    </source>
</evidence>
<reference evidence="5 6" key="1">
    <citation type="submission" date="2024-01" db="EMBL/GenBank/DDBJ databases">
        <title>Unpublished Manusciprt.</title>
        <authorList>
            <person name="Duman M."/>
            <person name="Valdes E.G."/>
            <person name="Ajmi N."/>
            <person name="Altun S."/>
            <person name="Saticioglu I.B."/>
        </authorList>
    </citation>
    <scope>NUCLEOTIDE SEQUENCE [LARGE SCALE GENOMIC DNA]</scope>
    <source>
        <strain evidence="5 6">148P</strain>
    </source>
</reference>
<dbReference type="InterPro" id="IPR050314">
    <property type="entry name" value="Glycosyl_Hydrlase_18"/>
</dbReference>
<dbReference type="PANTHER" id="PTHR11177">
    <property type="entry name" value="CHITINASE"/>
    <property type="match status" value="1"/>
</dbReference>
<accession>A0ABU7HYI7</accession>
<dbReference type="Pfam" id="PF00704">
    <property type="entry name" value="Glyco_hydro_18"/>
    <property type="match status" value="1"/>
</dbReference>
<gene>
    <name evidence="5" type="ORF">V0R50_25740</name>
</gene>
<evidence type="ECO:0000259" key="4">
    <source>
        <dbReference type="PROSITE" id="PS51910"/>
    </source>
</evidence>
<name>A0ABU7HYI7_9PSED</name>
<dbReference type="EMBL" id="JAZDQJ010000041">
    <property type="protein sequence ID" value="MEE1936639.1"/>
    <property type="molecule type" value="Genomic_DNA"/>
</dbReference>
<sequence>MQEKDSDGLQFLFEKNRGVDTLYLYNNGKSPFRLKELQVQTNVFVGTGTPRNLTEETGVWLLLPGGSIATIENDQKLAYLRSRFKGSPDVTAKAAPDVETLYDDYFCPWGRLGQGQGLRLDRGDHYLLCWTYKDAVEIGPYEQVALSYANSFDGLPMRSPIAGVQCLPRVFVRPDIDTAGLKGIAYVRATLNPPPLRELALEQLILRKENGEPRVLDRSTADKARSADLTRRFVGYYANYFMYQRDYFVTDIPVDHVNCISYGMMSVQDDGSLCSSDEWSDNFQMAGLQFLKQLNPDLQVSLIVGGWPKSPNLYFNTASSFPSNGASPDGSFMIVQLVQQNQWEVHYNPPSGSPGYGTTRTLRIDREVSPYADVERDPQGLFDDGASTRGLYTWLLKHGASLQGRVLDLGNNENDSLTLDADLELMSLLGKAFGAQSDIAPFANRFRQVSRNPGQRERFARSAATAINALGFDGFEVDWEYPKVVDGQGYVDMLKDLRTALGDKQLAIAAPGGSGNISQLNEDQWRKVGELIDHVNVMSYDYHGGWDTTKLSWFNAPLDTPDSAAGHEVEPRIEKTFCVNETLRIFLHLVARNCLTRRQLTLGLAGYGRAVRVDGIDDTNQGLRCPVLARAEPGEPQYREIVAMREAGGYRAEEAGKPAIGWPGLKFVSALDPIARAPFAYSSLSGISLTYDDPRSLREKVRRVLEEQLGGVMIWDLSDDMPTTHKDSLIAAVSDELRQCHPAVARLREDEQDPWLVAARANEPLVAPVLANQVVEYGATPVSQVTDLGGQSIEALASLPGGSIAAIDANGLRLLAVQDQGFLTQRTLAFAEAPVARCMTLPLNDGRLLVCRGDGRVLVVHLQDGQCQVETELASGIHAMTSAGPNRVAVLQGQRLLVWRLDAAGFEQTHRVDHPGYLTALAPLVGGQLLLVSNDGEAFLWQDGAAALRPLSLAATLATPYQLQLLPDGRLLAWLPDGALQLWQVLRQDGQLQRLEVTALSWSGGPREWLDMRVLPSGGFASLDRQRLMLWQANPATHGYEVIQQLTVPQATALGLLDDGNLLVAQGQRLQRLTFPGWPRVQAARCTPWQVTDKDGLTALHWLAKGSHASNLEQTLASGAPVDLWQPGSDKTVLAEAMRAKRPEATAMLLSAGAPLWQTEHAVSHGQLFDAELFAELLPASLIAALPAENRIARLKPGFDLTQLPGDWHDLLLGYPMLTGRMAIGVYLLVPDLARQLQNLLSHFEIDDDCLAELRQECPQVVAAVEPLHGRSFFDDASLCQALGPLGETDPAALDAVRNASRRVKSDLGGEGHYGQAVYEKGIEVLQGILDQALQQPLLALQRKQLLEQFAELAAPQPGDLLILKADLVAADLPAATIDFLTLYPRAAAPMAAQLRLWSPALADLVSACTAGTSQQSDADIPDEAADSAHRALRQLLVATVRPVMTQTQAADFLARYADAPWAPRRDPLGQPLAWVNWAFDPPASRAFTDLSGQPAETSSGGGAWQMPGQTASARTAQQTTPGAKAPGLDDKRSYIARIRASSAAMAEKSKAGKDSFAGYMEATRAKVESAHPLTERIRYAKIEIDGNNRQITVTKGELEAFGDLHTDQDRYAFAAKNSGAVPDPSLSDEQKQQYVKKWQAEKKTSLNKNYKAVENRRKDVERMQEQRIADVNADPRMQALAKRKASLKKLNGALDNTREVLQGVQALSKFTRLLNSKLFGDNETVNKVLDYLDLSVNIAIVAVDTIKSISSALSTGGAMGVFGVITSVVSLTMTLVGLFNPQPDPYLEAAKAISEQITQVYEVMNQRFDQVMDQLQSMSWQMSVFSHQVDARFDGMQRQLEDMAASLNRQLEHLDAALASGLRMTRREIRESTQQVLASIVWSHDDLVNRMDLANLGFKADLQGLNALMSTQLLADLDEIDVTIANAERERVKTPTLVALEDDPARLRDMRDRLESGIRNKLLAGGVTRPLADLCFTSFDNGEVMNAARVMANDHFAECFAFYYAAQETDHQDRSSKVWNSTAVAFPLTRRFLHLQGWYAGWLDNPLSVLVSVAELVDTPVARARQFLVGLQQDKAFFSGLLDRYLDAALALLHASREVTVREFGQTLRLPSLQLTDTSVLLPLMFDRFPRLALTDLALDTLETDQPQRRDQDIAALQTWFDAPAGNWRLQKLCRALALGHALNVCELRLSGSDTTRLLVMRYGSEEVPLVSMSVQDERVLSVTSVQRDNGLFVSLGEDCRQVQQQWIAAYNRRIPLDCAAELKALDGVVSQLALFLGLAGASAQQIEQVLGLCWNSQGVAAYLSAQAGLTALGKDQVSPPFALLAGYTGQLAQQADEWVAATLTALAANPSRDEELPSLRDALLAQLDLLDQQTRDLRSELAGDDLTALLRAKGIGEEEGLLHLTAEQLYGGFSIEMGASIVLRQGCRLTLAGSGRFDLTCTDGAGSTVVRAVDLDVGGIVQLELAGATGEEQLASLGFGASQEAGDVWLEGLWLKEAEASQA</sequence>
<comment type="caution">
    <text evidence="5">The sequence shown here is derived from an EMBL/GenBank/DDBJ whole genome shotgun (WGS) entry which is preliminary data.</text>
</comment>
<dbReference type="PROSITE" id="PS51910">
    <property type="entry name" value="GH18_2"/>
    <property type="match status" value="1"/>
</dbReference>
<feature type="region of interest" description="Disordered" evidence="3">
    <location>
        <begin position="1487"/>
        <end position="1531"/>
    </location>
</feature>
<dbReference type="InterPro" id="IPR011044">
    <property type="entry name" value="Quino_amine_DH_bsu"/>
</dbReference>
<dbReference type="InterPro" id="IPR011583">
    <property type="entry name" value="Chitinase_II/V-like_cat"/>
</dbReference>